<gene>
    <name evidence="2" type="ORF">BWGOE8_09590</name>
</gene>
<evidence type="ECO:0000256" key="1">
    <source>
        <dbReference type="SAM" id="MobiDB-lite"/>
    </source>
</evidence>
<dbReference type="RefSeq" id="WP_171903092.1">
    <property type="nucleotide sequence ID" value="NZ_LXLT01000014.1"/>
</dbReference>
<sequence length="47" mass="5029">MKKLLLTIMGIATVFTFSLGLLSQDSSEKGKQHPNVIQSMSVGDYGG</sequence>
<dbReference type="AlphaFoldDB" id="A0A1E8BBZ6"/>
<dbReference type="EMBL" id="LXLT01000014">
    <property type="protein sequence ID" value="OFD83645.1"/>
    <property type="molecule type" value="Genomic_DNA"/>
</dbReference>
<dbReference type="Proteomes" id="UP000175706">
    <property type="component" value="Unassembled WGS sequence"/>
</dbReference>
<dbReference type="PATRIC" id="fig|86662.25.peg.922"/>
<accession>A0A1E8BBZ6</accession>
<evidence type="ECO:0000313" key="2">
    <source>
        <dbReference type="EMBL" id="OFD83645.1"/>
    </source>
</evidence>
<name>A0A1E8BBZ6_BACMY</name>
<proteinExistence type="predicted"/>
<evidence type="ECO:0000313" key="3">
    <source>
        <dbReference type="Proteomes" id="UP000175706"/>
    </source>
</evidence>
<reference evidence="2 3" key="1">
    <citation type="submission" date="2016-05" db="EMBL/GenBank/DDBJ databases">
        <title>Bacillus thuringiensis and Bacillus weihenstephanensis as novel biocontrol agents of wilt causing Verticillium species.</title>
        <authorList>
            <person name="Hollensteiner J."/>
            <person name="Wemheuer F."/>
            <person name="Harting R."/>
            <person name="Kolarzyk A."/>
            <person name="Diaz-Valerio S."/>
            <person name="Poehlein A."/>
            <person name="Brzuszkiewicz E."/>
            <person name="Nesemann K."/>
            <person name="Braus-Stromeyer S."/>
            <person name="Braus G."/>
            <person name="Daniel R."/>
            <person name="Liesegang H."/>
        </authorList>
    </citation>
    <scope>NUCLEOTIDE SEQUENCE [LARGE SCALE GENOMIC DNA]</scope>
    <source>
        <strain evidence="2 3">GOE8</strain>
    </source>
</reference>
<organism evidence="2 3">
    <name type="scientific">Bacillus mycoides</name>
    <dbReference type="NCBI Taxonomy" id="1405"/>
    <lineage>
        <taxon>Bacteria</taxon>
        <taxon>Bacillati</taxon>
        <taxon>Bacillota</taxon>
        <taxon>Bacilli</taxon>
        <taxon>Bacillales</taxon>
        <taxon>Bacillaceae</taxon>
        <taxon>Bacillus</taxon>
        <taxon>Bacillus cereus group</taxon>
    </lineage>
</organism>
<feature type="region of interest" description="Disordered" evidence="1">
    <location>
        <begin position="25"/>
        <end position="47"/>
    </location>
</feature>
<protein>
    <recommendedName>
        <fullName evidence="4">Phr family secreted Rap phosphatase inhibitor</fullName>
    </recommendedName>
</protein>
<comment type="caution">
    <text evidence="2">The sequence shown here is derived from an EMBL/GenBank/DDBJ whole genome shotgun (WGS) entry which is preliminary data.</text>
</comment>
<evidence type="ECO:0008006" key="4">
    <source>
        <dbReference type="Google" id="ProtNLM"/>
    </source>
</evidence>